<dbReference type="AlphaFoldDB" id="A0A8H5D3G4"/>
<evidence type="ECO:0000256" key="1">
    <source>
        <dbReference type="ARBA" id="ARBA00022737"/>
    </source>
</evidence>
<organism evidence="4 5">
    <name type="scientific">Leucocoprinus leucothites</name>
    <dbReference type="NCBI Taxonomy" id="201217"/>
    <lineage>
        <taxon>Eukaryota</taxon>
        <taxon>Fungi</taxon>
        <taxon>Dikarya</taxon>
        <taxon>Basidiomycota</taxon>
        <taxon>Agaricomycotina</taxon>
        <taxon>Agaricomycetes</taxon>
        <taxon>Agaricomycetidae</taxon>
        <taxon>Agaricales</taxon>
        <taxon>Agaricineae</taxon>
        <taxon>Agaricaceae</taxon>
        <taxon>Leucocoprinus</taxon>
    </lineage>
</organism>
<evidence type="ECO:0000256" key="2">
    <source>
        <dbReference type="SAM" id="MobiDB-lite"/>
    </source>
</evidence>
<reference evidence="4 5" key="1">
    <citation type="journal article" date="2020" name="ISME J.">
        <title>Uncovering the hidden diversity of litter-decomposition mechanisms in mushroom-forming fungi.</title>
        <authorList>
            <person name="Floudas D."/>
            <person name="Bentzer J."/>
            <person name="Ahren D."/>
            <person name="Johansson T."/>
            <person name="Persson P."/>
            <person name="Tunlid A."/>
        </authorList>
    </citation>
    <scope>NUCLEOTIDE SEQUENCE [LARGE SCALE GENOMIC DNA]</scope>
    <source>
        <strain evidence="4 5">CBS 146.42</strain>
    </source>
</reference>
<name>A0A8H5D3G4_9AGAR</name>
<dbReference type="PANTHER" id="PTHR10039:SF17">
    <property type="entry name" value="FUNGAL STAND N-TERMINAL GOODBYE DOMAIN-CONTAINING PROTEIN-RELATED"/>
    <property type="match status" value="1"/>
</dbReference>
<protein>
    <recommendedName>
        <fullName evidence="3">Nephrocystin 3-like N-terminal domain-containing protein</fullName>
    </recommendedName>
</protein>
<feature type="domain" description="Nephrocystin 3-like N-terminal" evidence="3">
    <location>
        <begin position="100"/>
        <end position="266"/>
    </location>
</feature>
<dbReference type="Proteomes" id="UP000559027">
    <property type="component" value="Unassembled WGS sequence"/>
</dbReference>
<evidence type="ECO:0000313" key="5">
    <source>
        <dbReference type="Proteomes" id="UP000559027"/>
    </source>
</evidence>
<sequence>MSRIRIPSSSGKGKEKQKGQPSTFSRIIQSNSLFSHAHGFSINNPVMIEQLQVYQEQSRISSALAWLEGHAMSGVEYHSSARAPPPRCHHGTRLRFIEFIQKWFDDPNSKVLWLHGPAGVGKSAISQTIAELLGRKAHLGATIFLSWPVSLDVSSSPASSCDVSAMWLTIAYRLSTTQPAYRNYIADCIENDPKLVEQAMDFQFETLITEPFGRENLINEDDRVIPIIIDGLDQCLHSTQQQIIRLILGFVENYPESPLVWILASRHEMHLTRLFENHKRLGERVQKLFVPVESEESVKDTEIFMRGRFDEMSEEYVALEPIPWPEEEDFDYILVVASGLFILVSAIVSFIGNPHVADPTSQLARVMTAMKKVPPSIEDTDVMVAHIDPLATVHDMYKQILTKLPKPTYHTAKRIIGFYLLPEGFGTCARDSTSFWHLCNILNIKEHIALGCLSQLHSLINVPRRESVAAFPLRFFHQSLVDYLLNREASKEFWIDLNEVVKDLWQCHLRILKETNNTGRSYPQPSQICLVWPNPSKKLAREFQIRAWENARLTFFHHLLPCPTQRCAFGIHLPDAGRDEQMLVDVLAEINFHNIVDGYVCPDMPYRFIKFIHWLIEEHPLLQEKQLLCKLDLPEDNYDWIHADAVSFVIRSVRLEDGGCITTFGAYMHPDRAFLPGENNGPSSTGSKGLLRFSISGSNVNKHLSEVALENGIEITRLFSIREEPKPISELLDNLKLHRAGISDAVVIGSAEVGRCALLVDKSVEDETVYFVLPWKPIPVVESIGSTTRT</sequence>
<proteinExistence type="predicted"/>
<feature type="region of interest" description="Disordered" evidence="2">
    <location>
        <begin position="1"/>
        <end position="22"/>
    </location>
</feature>
<comment type="caution">
    <text evidence="4">The sequence shown here is derived from an EMBL/GenBank/DDBJ whole genome shotgun (WGS) entry which is preliminary data.</text>
</comment>
<dbReference type="PANTHER" id="PTHR10039">
    <property type="entry name" value="AMELOGENIN"/>
    <property type="match status" value="1"/>
</dbReference>
<gene>
    <name evidence="4" type="ORF">D9756_006143</name>
</gene>
<evidence type="ECO:0000259" key="3">
    <source>
        <dbReference type="Pfam" id="PF24883"/>
    </source>
</evidence>
<dbReference type="InterPro" id="IPR056884">
    <property type="entry name" value="NPHP3-like_N"/>
</dbReference>
<dbReference type="Pfam" id="PF24883">
    <property type="entry name" value="NPHP3_N"/>
    <property type="match status" value="1"/>
</dbReference>
<accession>A0A8H5D3G4</accession>
<dbReference type="OrthoDB" id="3015843at2759"/>
<keyword evidence="1" id="KW-0677">Repeat</keyword>
<dbReference type="Gene3D" id="3.40.50.300">
    <property type="entry name" value="P-loop containing nucleotide triphosphate hydrolases"/>
    <property type="match status" value="1"/>
</dbReference>
<dbReference type="SUPFAM" id="SSF52540">
    <property type="entry name" value="P-loop containing nucleoside triphosphate hydrolases"/>
    <property type="match status" value="1"/>
</dbReference>
<dbReference type="EMBL" id="JAACJO010000011">
    <property type="protein sequence ID" value="KAF5352815.1"/>
    <property type="molecule type" value="Genomic_DNA"/>
</dbReference>
<keyword evidence="5" id="KW-1185">Reference proteome</keyword>
<dbReference type="InterPro" id="IPR027417">
    <property type="entry name" value="P-loop_NTPase"/>
</dbReference>
<evidence type="ECO:0000313" key="4">
    <source>
        <dbReference type="EMBL" id="KAF5352815.1"/>
    </source>
</evidence>